<dbReference type="Proteomes" id="UP000887577">
    <property type="component" value="Unplaced"/>
</dbReference>
<protein>
    <submittedName>
        <fullName evidence="3">Uncharacterized protein</fullName>
    </submittedName>
</protein>
<evidence type="ECO:0000313" key="3">
    <source>
        <dbReference type="WBParaSite" id="PSU_v2.g8830.t1"/>
    </source>
</evidence>
<keyword evidence="2" id="KW-1185">Reference proteome</keyword>
<evidence type="ECO:0000313" key="2">
    <source>
        <dbReference type="Proteomes" id="UP000887577"/>
    </source>
</evidence>
<evidence type="ECO:0000256" key="1">
    <source>
        <dbReference type="SAM" id="Coils"/>
    </source>
</evidence>
<feature type="coiled-coil region" evidence="1">
    <location>
        <begin position="238"/>
        <end position="284"/>
    </location>
</feature>
<proteinExistence type="predicted"/>
<dbReference type="WBParaSite" id="PSU_v2.g8830.t1">
    <property type="protein sequence ID" value="PSU_v2.g8830.t1"/>
    <property type="gene ID" value="PSU_v2.g8830"/>
</dbReference>
<reference evidence="3" key="1">
    <citation type="submission" date="2022-11" db="UniProtKB">
        <authorList>
            <consortium name="WormBaseParasite"/>
        </authorList>
    </citation>
    <scope>IDENTIFICATION</scope>
</reference>
<accession>A0A914Z926</accession>
<sequence length="527" mass="60745">MLFARASLTNESDIEEEDEIEVVAADIPSTSNTTDNSIKLNKFNQKKSVRTENINDGIQPCSSKTPIWANISQNGIQNHDLTQMPSTSAAPGSSNVLKVGLEYRRHLPPQMRHKHPYVAYKRFRDAFSDTLGTKYQPPGIDPSLYEIIKDRISHLLPSEEELRDPNSLPFKRYRKALSQELAKAYKTGELPEDDTLQYAILNHEIQMNEIIIDQIEDKHRIESDRIKERDKITRRMIEERYEVEKEKVEKQYETAVAQLAEKMIAENEEERRQLEAELAVIGEDGEVPANFNYLPNRKQLRRRTGNLNDSSSVIEHSDKIDPYVPIHQVHWIDPNDINNDLNIFNSVLQSFSDEGPFEKHLSMQIQEGKLLIASSQKNNPVVFDEIRLSNFKTKKVKVTLKIDINSFHDLKVEPIDEDIMDEKLSKMNLSDVQFRFVFDKQNFGVFAVKDDKEQIQIRASNGSEKIPIYIAFTDKKPVIGKAAKEAYAQHPKLVVFGKHHLFVFYLMYLTGKFQILSNFAPSQMVIL</sequence>
<keyword evidence="1" id="KW-0175">Coiled coil</keyword>
<dbReference type="AlphaFoldDB" id="A0A914Z926"/>
<name>A0A914Z926_9BILA</name>
<organism evidence="2 3">
    <name type="scientific">Panagrolaimus superbus</name>
    <dbReference type="NCBI Taxonomy" id="310955"/>
    <lineage>
        <taxon>Eukaryota</taxon>
        <taxon>Metazoa</taxon>
        <taxon>Ecdysozoa</taxon>
        <taxon>Nematoda</taxon>
        <taxon>Chromadorea</taxon>
        <taxon>Rhabditida</taxon>
        <taxon>Tylenchina</taxon>
        <taxon>Panagrolaimomorpha</taxon>
        <taxon>Panagrolaimoidea</taxon>
        <taxon>Panagrolaimidae</taxon>
        <taxon>Panagrolaimus</taxon>
    </lineage>
</organism>